<dbReference type="AlphaFoldDB" id="A0A0N4ZXN4"/>
<organism evidence="1 2">
    <name type="scientific">Parastrongyloides trichosuri</name>
    <name type="common">Possum-specific nematode worm</name>
    <dbReference type="NCBI Taxonomy" id="131310"/>
    <lineage>
        <taxon>Eukaryota</taxon>
        <taxon>Metazoa</taxon>
        <taxon>Ecdysozoa</taxon>
        <taxon>Nematoda</taxon>
        <taxon>Chromadorea</taxon>
        <taxon>Rhabditida</taxon>
        <taxon>Tylenchina</taxon>
        <taxon>Panagrolaimomorpha</taxon>
        <taxon>Strongyloidoidea</taxon>
        <taxon>Strongyloididae</taxon>
        <taxon>Parastrongyloides</taxon>
    </lineage>
</organism>
<reference evidence="2" key="1">
    <citation type="submission" date="2017-02" db="UniProtKB">
        <authorList>
            <consortium name="WormBaseParasite"/>
        </authorList>
    </citation>
    <scope>IDENTIFICATION</scope>
</reference>
<name>A0A0N4ZXN4_PARTI</name>
<sequence>MSTNMRDFPARYGLEFGSDRTVDESDDDDFCNSTEFGGSNDHPYTLIDVTQYYEKNESAIESCIYKALGISKNQNITCEENKVQITINEQKN</sequence>
<dbReference type="Proteomes" id="UP000038045">
    <property type="component" value="Unplaced"/>
</dbReference>
<protein>
    <submittedName>
        <fullName evidence="2">Uncharacterized protein</fullName>
    </submittedName>
</protein>
<proteinExistence type="predicted"/>
<evidence type="ECO:0000313" key="1">
    <source>
        <dbReference type="Proteomes" id="UP000038045"/>
    </source>
</evidence>
<keyword evidence="1" id="KW-1185">Reference proteome</keyword>
<dbReference type="WBParaSite" id="PTRK_0001347500.1">
    <property type="protein sequence ID" value="PTRK_0001347500.1"/>
    <property type="gene ID" value="PTRK_0001347500"/>
</dbReference>
<accession>A0A0N4ZXN4</accession>
<evidence type="ECO:0000313" key="2">
    <source>
        <dbReference type="WBParaSite" id="PTRK_0001347500.1"/>
    </source>
</evidence>